<evidence type="ECO:0008006" key="4">
    <source>
        <dbReference type="Google" id="ProtNLM"/>
    </source>
</evidence>
<accession>A0ABP7UG80</accession>
<comment type="caution">
    <text evidence="2">The sequence shown here is derived from an EMBL/GenBank/DDBJ whole genome shotgun (WGS) entry which is preliminary data.</text>
</comment>
<protein>
    <recommendedName>
        <fullName evidence="4">Lipoprotein</fullName>
    </recommendedName>
</protein>
<evidence type="ECO:0000313" key="2">
    <source>
        <dbReference type="EMBL" id="GAA4042748.1"/>
    </source>
</evidence>
<dbReference type="EMBL" id="BAABBR010000001">
    <property type="protein sequence ID" value="GAA4042748.1"/>
    <property type="molecule type" value="Genomic_DNA"/>
</dbReference>
<feature type="signal peptide" evidence="1">
    <location>
        <begin position="1"/>
        <end position="24"/>
    </location>
</feature>
<keyword evidence="1" id="KW-0732">Signal</keyword>
<feature type="chain" id="PRO_5045198885" description="Lipoprotein" evidence="1">
    <location>
        <begin position="25"/>
        <end position="110"/>
    </location>
</feature>
<reference evidence="3" key="1">
    <citation type="journal article" date="2019" name="Int. J. Syst. Evol. Microbiol.">
        <title>The Global Catalogue of Microorganisms (GCM) 10K type strain sequencing project: providing services to taxonomists for standard genome sequencing and annotation.</title>
        <authorList>
            <consortium name="The Broad Institute Genomics Platform"/>
            <consortium name="The Broad Institute Genome Sequencing Center for Infectious Disease"/>
            <person name="Wu L."/>
            <person name="Ma J."/>
        </authorList>
    </citation>
    <scope>NUCLEOTIDE SEQUENCE [LARGE SCALE GENOMIC DNA]</scope>
    <source>
        <strain evidence="3">JCM 17564</strain>
    </source>
</reference>
<evidence type="ECO:0000313" key="3">
    <source>
        <dbReference type="Proteomes" id="UP001424459"/>
    </source>
</evidence>
<name>A0ABP7UG80_9SPHN</name>
<dbReference type="PROSITE" id="PS51257">
    <property type="entry name" value="PROKAR_LIPOPROTEIN"/>
    <property type="match status" value="1"/>
</dbReference>
<keyword evidence="3" id="KW-1185">Reference proteome</keyword>
<gene>
    <name evidence="2" type="ORF">GCM10022281_24920</name>
</gene>
<organism evidence="2 3">
    <name type="scientific">Sphingomonas rosea</name>
    <dbReference type="NCBI Taxonomy" id="335605"/>
    <lineage>
        <taxon>Bacteria</taxon>
        <taxon>Pseudomonadati</taxon>
        <taxon>Pseudomonadota</taxon>
        <taxon>Alphaproteobacteria</taxon>
        <taxon>Sphingomonadales</taxon>
        <taxon>Sphingomonadaceae</taxon>
        <taxon>Sphingomonas</taxon>
    </lineage>
</organism>
<dbReference type="Proteomes" id="UP001424459">
    <property type="component" value="Unassembled WGS sequence"/>
</dbReference>
<evidence type="ECO:0000256" key="1">
    <source>
        <dbReference type="SAM" id="SignalP"/>
    </source>
</evidence>
<sequence>MRRAAIVLILGASLALGGCVAGMAAGAISAAARSSQKGKDVYQNDEGLKLAAAAACRAQAAPYGEVALIDIEQRGATKATVWGTATGATGRQSFECRYDRKVVAFKLRKL</sequence>
<dbReference type="RefSeq" id="WP_344697420.1">
    <property type="nucleotide sequence ID" value="NZ_BAABBR010000001.1"/>
</dbReference>
<proteinExistence type="predicted"/>